<dbReference type="Gene3D" id="3.40.50.1240">
    <property type="entry name" value="Phosphoglycerate mutase-like"/>
    <property type="match status" value="1"/>
</dbReference>
<comment type="catalytic activity">
    <reaction evidence="1 9">
        <text>(2R)-2-phosphoglycerate = (2R)-3-phosphoglycerate</text>
        <dbReference type="Rhea" id="RHEA:15901"/>
        <dbReference type="ChEBI" id="CHEBI:58272"/>
        <dbReference type="ChEBI" id="CHEBI:58289"/>
        <dbReference type="EC" id="5.4.2.11"/>
    </reaction>
</comment>
<feature type="binding site" evidence="7">
    <location>
        <begin position="8"/>
        <end position="15"/>
    </location>
    <ligand>
        <name>substrate</name>
    </ligand>
</feature>
<organism evidence="10 11">
    <name type="scientific">Wickerhamomyces pijperi</name>
    <name type="common">Yeast</name>
    <name type="synonym">Pichia pijperi</name>
    <dbReference type="NCBI Taxonomy" id="599730"/>
    <lineage>
        <taxon>Eukaryota</taxon>
        <taxon>Fungi</taxon>
        <taxon>Dikarya</taxon>
        <taxon>Ascomycota</taxon>
        <taxon>Saccharomycotina</taxon>
        <taxon>Saccharomycetes</taxon>
        <taxon>Phaffomycetales</taxon>
        <taxon>Wickerhamomycetaceae</taxon>
        <taxon>Wickerhamomyces</taxon>
    </lineage>
</organism>
<evidence type="ECO:0000256" key="1">
    <source>
        <dbReference type="ARBA" id="ARBA00000380"/>
    </source>
</evidence>
<evidence type="ECO:0000256" key="9">
    <source>
        <dbReference type="RuleBase" id="RU004511"/>
    </source>
</evidence>
<keyword evidence="4 9" id="KW-0324">Glycolysis</keyword>
<dbReference type="HAMAP" id="MF_01039">
    <property type="entry name" value="PGAM_GpmA"/>
    <property type="match status" value="1"/>
</dbReference>
<feature type="binding site" evidence="7">
    <location>
        <position position="62"/>
    </location>
    <ligand>
        <name>substrate</name>
    </ligand>
</feature>
<protein>
    <recommendedName>
        <fullName evidence="9">Phosphoglycerate mutase</fullName>
        <ecNumber evidence="9">5.4.2.11</ecNumber>
    </recommendedName>
</protein>
<keyword evidence="11" id="KW-1185">Reference proteome</keyword>
<dbReference type="Proteomes" id="UP000774326">
    <property type="component" value="Unassembled WGS sequence"/>
</dbReference>
<comment type="pathway">
    <text evidence="2 9">Carbohydrate degradation; glycolysis; pyruvate from D-glyceraldehyde 3-phosphate: step 3/5.</text>
</comment>
<dbReference type="NCBIfam" id="TIGR01258">
    <property type="entry name" value="pgm_1"/>
    <property type="match status" value="1"/>
</dbReference>
<evidence type="ECO:0000256" key="2">
    <source>
        <dbReference type="ARBA" id="ARBA00004798"/>
    </source>
</evidence>
<gene>
    <name evidence="10" type="ORF">WICPIJ_004136</name>
</gene>
<dbReference type="SMART" id="SM00855">
    <property type="entry name" value="PGAM"/>
    <property type="match status" value="1"/>
</dbReference>
<dbReference type="EMBL" id="JAEUBG010002279">
    <property type="protein sequence ID" value="KAH3684893.1"/>
    <property type="molecule type" value="Genomic_DNA"/>
</dbReference>
<accession>A0A9P8Q665</accession>
<feature type="active site" description="Proton donor/acceptor" evidence="6">
    <location>
        <position position="89"/>
    </location>
</feature>
<dbReference type="PROSITE" id="PS00175">
    <property type="entry name" value="PG_MUTASE"/>
    <property type="match status" value="1"/>
</dbReference>
<evidence type="ECO:0000313" key="10">
    <source>
        <dbReference type="EMBL" id="KAH3684893.1"/>
    </source>
</evidence>
<dbReference type="InterPro" id="IPR013078">
    <property type="entry name" value="His_Pase_superF_clade-1"/>
</dbReference>
<evidence type="ECO:0000256" key="8">
    <source>
        <dbReference type="PIRSR" id="PIRSR613078-3"/>
    </source>
</evidence>
<feature type="binding site" evidence="7">
    <location>
        <begin position="89"/>
        <end position="92"/>
    </location>
    <ligand>
        <name>substrate</name>
    </ligand>
</feature>
<dbReference type="InterPro" id="IPR005952">
    <property type="entry name" value="Phosphogly_mut1"/>
</dbReference>
<feature type="binding site" evidence="7">
    <location>
        <position position="100"/>
    </location>
    <ligand>
        <name>substrate</name>
    </ligand>
</feature>
<keyword evidence="5 9" id="KW-0413">Isomerase</keyword>
<evidence type="ECO:0000313" key="11">
    <source>
        <dbReference type="Proteomes" id="UP000774326"/>
    </source>
</evidence>
<feature type="site" description="Transition state stabilizer" evidence="8">
    <location>
        <position position="181"/>
    </location>
</feature>
<feature type="binding site" evidence="7">
    <location>
        <begin position="116"/>
        <end position="117"/>
    </location>
    <ligand>
        <name>substrate</name>
    </ligand>
</feature>
<evidence type="ECO:0000256" key="4">
    <source>
        <dbReference type="ARBA" id="ARBA00023152"/>
    </source>
</evidence>
<comment type="similarity">
    <text evidence="3 9">Belongs to the phosphoglycerate mutase family. BPG-dependent PGAM subfamily.</text>
</comment>
<evidence type="ECO:0000256" key="5">
    <source>
        <dbReference type="ARBA" id="ARBA00023235"/>
    </source>
</evidence>
<dbReference type="PANTHER" id="PTHR11931">
    <property type="entry name" value="PHOSPHOGLYCERATE MUTASE"/>
    <property type="match status" value="1"/>
</dbReference>
<dbReference type="GO" id="GO:0006096">
    <property type="term" value="P:glycolytic process"/>
    <property type="evidence" value="ECO:0007669"/>
    <property type="project" value="UniProtKB-KW"/>
</dbReference>
<feature type="active site" description="Tele-phosphohistidine intermediate" evidence="6">
    <location>
        <position position="9"/>
    </location>
</feature>
<dbReference type="InterPro" id="IPR029033">
    <property type="entry name" value="His_PPase_superfam"/>
</dbReference>
<dbReference type="InterPro" id="IPR001345">
    <property type="entry name" value="PG/BPGM_mutase_AS"/>
</dbReference>
<name>A0A9P8Q665_WICPI</name>
<dbReference type="AlphaFoldDB" id="A0A9P8Q665"/>
<dbReference type="CDD" id="cd07067">
    <property type="entry name" value="HP_PGM_like"/>
    <property type="match status" value="1"/>
</dbReference>
<sequence length="372" mass="41910">MPSIILLRHGQSQFNSSSKFCGWLDVPLSEKGQLQAQQAGQLILSTLPEYTPDLLITSKLRRSAQTGYLLSQVLQREYMDVDRTWRLNERHYGALQGRDKSEVLKEVGEKQYMYIRRDFHGVPPLLHCRADPNSGIDDRYDGEGEVPLGESLEMVIKRLQPYLESVIDRMKQGRRPLIVAHGSTCRSILKILKKISDEDIKDVNIPNAIPILLEFGDASENWEFKGFRYLDEEEAKERAAAVAKEGFHFQDTVQLDVDPCLDIDDSPISRVRRGPTIVVTGSFKEPRRDVNKVAELLVEKSPVVELFTDPSFILGFQLDVTEMSVVVMSGCVGQDRFFLIQTGIELLDGNVMSGSCGRVHVAQITVQNVSNS</sequence>
<proteinExistence type="inferred from homology"/>
<reference evidence="10" key="2">
    <citation type="submission" date="2021-01" db="EMBL/GenBank/DDBJ databases">
        <authorList>
            <person name="Schikora-Tamarit M.A."/>
        </authorList>
    </citation>
    <scope>NUCLEOTIDE SEQUENCE</scope>
    <source>
        <strain evidence="10">CBS2887</strain>
    </source>
</reference>
<evidence type="ECO:0000256" key="3">
    <source>
        <dbReference type="ARBA" id="ARBA00006717"/>
    </source>
</evidence>
<dbReference type="OrthoDB" id="354304at2759"/>
<dbReference type="SUPFAM" id="SSF53254">
    <property type="entry name" value="Phosphoglycerate mutase-like"/>
    <property type="match status" value="1"/>
</dbReference>
<dbReference type="Pfam" id="PF00300">
    <property type="entry name" value="His_Phos_1"/>
    <property type="match status" value="1"/>
</dbReference>
<evidence type="ECO:0000256" key="6">
    <source>
        <dbReference type="PIRSR" id="PIRSR613078-1"/>
    </source>
</evidence>
<dbReference type="GO" id="GO:0004619">
    <property type="term" value="F:phosphoglycerate mutase activity"/>
    <property type="evidence" value="ECO:0007669"/>
    <property type="project" value="UniProtKB-EC"/>
</dbReference>
<reference evidence="10" key="1">
    <citation type="journal article" date="2021" name="Open Biol.">
        <title>Shared evolutionary footprints suggest mitochondrial oxidative damage underlies multiple complex I losses in fungi.</title>
        <authorList>
            <person name="Schikora-Tamarit M.A."/>
            <person name="Marcet-Houben M."/>
            <person name="Nosek J."/>
            <person name="Gabaldon T."/>
        </authorList>
    </citation>
    <scope>NUCLEOTIDE SEQUENCE</scope>
    <source>
        <strain evidence="10">CBS2887</strain>
    </source>
</reference>
<comment type="caution">
    <text evidence="10">The sequence shown here is derived from an EMBL/GenBank/DDBJ whole genome shotgun (WGS) entry which is preliminary data.</text>
</comment>
<evidence type="ECO:0000256" key="7">
    <source>
        <dbReference type="PIRSR" id="PIRSR613078-2"/>
    </source>
</evidence>
<dbReference type="EC" id="5.4.2.11" evidence="9"/>